<dbReference type="InterPro" id="IPR012337">
    <property type="entry name" value="RNaseH-like_sf"/>
</dbReference>
<evidence type="ECO:0000256" key="4">
    <source>
        <dbReference type="ARBA" id="ARBA00023125"/>
    </source>
</evidence>
<evidence type="ECO:0000256" key="1">
    <source>
        <dbReference type="ARBA" id="ARBA00002190"/>
    </source>
</evidence>
<dbReference type="Gene3D" id="3.30.420.10">
    <property type="entry name" value="Ribonuclease H-like superfamily/Ribonuclease H"/>
    <property type="match status" value="1"/>
</dbReference>
<dbReference type="GO" id="GO:0015074">
    <property type="term" value="P:DNA integration"/>
    <property type="evidence" value="ECO:0007669"/>
    <property type="project" value="InterPro"/>
</dbReference>
<keyword evidence="4" id="KW-0238">DNA-binding</keyword>
<dbReference type="EMBL" id="HF570055">
    <property type="protein sequence ID" value="CCQ18529.1"/>
    <property type="molecule type" value="Genomic_DNA"/>
</dbReference>
<dbReference type="InterPro" id="IPR051917">
    <property type="entry name" value="Transposase-Integrase"/>
</dbReference>
<keyword evidence="5" id="KW-0233">DNA recombination</keyword>
<keyword evidence="7" id="KW-0614">Plasmid</keyword>
<dbReference type="InterPro" id="IPR001598">
    <property type="entry name" value="Transposase_IS30_CS"/>
</dbReference>
<sequence>MSYIHLTIKEREMLMCLKAKGLSIRAIALHMKRSPSTISRELKRCSGKYSANTAENDYHVKRRNCHKPLLLDSHPQLRRKIVHYILDLHWSPEQIAARFAKEHRWCVSYNTIYRHIYKHNLGEQYSSHGDTGIKRHLRHKHHTRHPKNTRRHREAQTDYISIHERPKFINERQRIGDWEIDTVMGKTGHSVLLTVVDRLSRLVLIKKINHKETTDVNQGLIDLLGSIPKEFVHSLTPDHGREFLGLNDIRERLGVAIYWPDPYSPEERGTNENTNGLIREYFPKRTNIDDYTDKDVSFCQHQLNRRPRKVLNYETPYEVFFEKPLHLV</sequence>
<evidence type="ECO:0000256" key="5">
    <source>
        <dbReference type="ARBA" id="ARBA00023172"/>
    </source>
</evidence>
<dbReference type="AlphaFoldDB" id="A0A0S3W6R6"/>
<dbReference type="PANTHER" id="PTHR10948">
    <property type="entry name" value="TRANSPOSASE"/>
    <property type="match status" value="1"/>
</dbReference>
<protein>
    <submittedName>
        <fullName evidence="7">Putative transposase</fullName>
    </submittedName>
</protein>
<dbReference type="InterPro" id="IPR036397">
    <property type="entry name" value="RNaseH_sf"/>
</dbReference>
<name>A0A0S3W6R6_LIMR5</name>
<evidence type="ECO:0000259" key="6">
    <source>
        <dbReference type="PROSITE" id="PS50994"/>
    </source>
</evidence>
<dbReference type="SUPFAM" id="SSF53098">
    <property type="entry name" value="Ribonuclease H-like"/>
    <property type="match status" value="1"/>
</dbReference>
<dbReference type="GO" id="GO:0005829">
    <property type="term" value="C:cytosol"/>
    <property type="evidence" value="ECO:0007669"/>
    <property type="project" value="TreeGrafter"/>
</dbReference>
<dbReference type="GO" id="GO:0003677">
    <property type="term" value="F:DNA binding"/>
    <property type="evidence" value="ECO:0007669"/>
    <property type="project" value="UniProtKB-KW"/>
</dbReference>
<feature type="domain" description="Integrase catalytic" evidence="6">
    <location>
        <begin position="162"/>
        <end position="324"/>
    </location>
</feature>
<comment type="function">
    <text evidence="1">Required for the transposition of the insertion element.</text>
</comment>
<accession>A0A0S3W6R6</accession>
<geneLocation type="plasmid" evidence="7">
    <name>pLUL631</name>
</geneLocation>
<dbReference type="InterPro" id="IPR001584">
    <property type="entry name" value="Integrase_cat-core"/>
</dbReference>
<evidence type="ECO:0000313" key="7">
    <source>
        <dbReference type="EMBL" id="CCQ18529.1"/>
    </source>
</evidence>
<keyword evidence="3" id="KW-0815">Transposition</keyword>
<dbReference type="InterPro" id="IPR025246">
    <property type="entry name" value="IS30-like_HTH"/>
</dbReference>
<organism evidence="7">
    <name type="scientific">Limosilactobacillus reuteri 1063</name>
    <dbReference type="NCBI Taxonomy" id="1273150"/>
    <lineage>
        <taxon>Bacteria</taxon>
        <taxon>Bacillati</taxon>
        <taxon>Bacillota</taxon>
        <taxon>Bacilli</taxon>
        <taxon>Lactobacillales</taxon>
        <taxon>Lactobacillaceae</taxon>
        <taxon>Limosilactobacillus</taxon>
    </lineage>
</organism>
<dbReference type="PROSITE" id="PS01043">
    <property type="entry name" value="TRANSPOSASE_IS30"/>
    <property type="match status" value="1"/>
</dbReference>
<dbReference type="Pfam" id="PF13936">
    <property type="entry name" value="HTH_38"/>
    <property type="match status" value="1"/>
</dbReference>
<comment type="similarity">
    <text evidence="2">Belongs to the transposase IS30 family.</text>
</comment>
<dbReference type="GO" id="GO:0006313">
    <property type="term" value="P:DNA transposition"/>
    <property type="evidence" value="ECO:0007669"/>
    <property type="project" value="InterPro"/>
</dbReference>
<dbReference type="PROSITE" id="PS50994">
    <property type="entry name" value="INTEGRASE"/>
    <property type="match status" value="1"/>
</dbReference>
<dbReference type="RefSeq" id="WP_176455346.1">
    <property type="nucleotide sequence ID" value="NZ_HF570055.1"/>
</dbReference>
<reference evidence="7" key="1">
    <citation type="journal article" date="2015" name="BMC Genomics">
        <title>The pan-genome of Lactobacillus reuteri strains originating from the pig gastrointestinal tract.</title>
        <authorList>
            <person name="Wegmann U."/>
            <person name="MacKenzie D.A."/>
            <person name="Zheng J."/>
            <person name="Goesmann A."/>
            <person name="Roos S."/>
            <person name="Swarbreck D."/>
            <person name="Walter J."/>
            <person name="Crossman L.C."/>
            <person name="Juge N."/>
        </authorList>
    </citation>
    <scope>NUCLEOTIDE SEQUENCE [LARGE SCALE GENOMIC DNA]</scope>
    <source>
        <strain evidence="7">1063</strain>
        <plasmid evidence="7">pLUL631</plasmid>
    </source>
</reference>
<dbReference type="InterPro" id="IPR053392">
    <property type="entry name" value="Transposase_IS30-like"/>
</dbReference>
<evidence type="ECO:0000256" key="3">
    <source>
        <dbReference type="ARBA" id="ARBA00022578"/>
    </source>
</evidence>
<dbReference type="NCBIfam" id="NF033563">
    <property type="entry name" value="transpos_IS30"/>
    <property type="match status" value="1"/>
</dbReference>
<dbReference type="PANTHER" id="PTHR10948:SF23">
    <property type="entry name" value="TRANSPOSASE INSI FOR INSERTION SEQUENCE ELEMENT IS30A-RELATED"/>
    <property type="match status" value="1"/>
</dbReference>
<gene>
    <name evidence="7" type="primary">insI</name>
</gene>
<proteinExistence type="inferred from homology"/>
<dbReference type="GO" id="GO:0004803">
    <property type="term" value="F:transposase activity"/>
    <property type="evidence" value="ECO:0007669"/>
    <property type="project" value="InterPro"/>
</dbReference>
<evidence type="ECO:0000256" key="2">
    <source>
        <dbReference type="ARBA" id="ARBA00006363"/>
    </source>
</evidence>